<protein>
    <submittedName>
        <fullName evidence="1">NADH dehydrogenase</fullName>
        <ecNumber evidence="1">1.6.99.3</ecNumber>
    </submittedName>
</protein>
<organism evidence="1">
    <name type="scientific">hydrothermal vent metagenome</name>
    <dbReference type="NCBI Taxonomy" id="652676"/>
    <lineage>
        <taxon>unclassified sequences</taxon>
        <taxon>metagenomes</taxon>
        <taxon>ecological metagenomes</taxon>
    </lineage>
</organism>
<dbReference type="InterPro" id="IPR027396">
    <property type="entry name" value="DsrEFH-like"/>
</dbReference>
<proteinExistence type="predicted"/>
<dbReference type="InterPro" id="IPR032836">
    <property type="entry name" value="DsrE2-like"/>
</dbReference>
<evidence type="ECO:0000313" key="1">
    <source>
        <dbReference type="EMBL" id="VAX34783.1"/>
    </source>
</evidence>
<dbReference type="SUPFAM" id="SSF75169">
    <property type="entry name" value="DsrEFH-like"/>
    <property type="match status" value="1"/>
</dbReference>
<sequence>MSEEKKKKKRMAIIASKGTMDMAYPPLILASTAAAMDVETAIFFTLYGVEIVNRKKNHKLQVAPIANPAMPSPIPVPNILGILPGMTSIGTTMMKGMIKKINWPKIPELIDACKDGGVRMIACAPTLEMTGVSKDDLVEGVEVAGAAEFLDFALDADITLFI</sequence>
<name>A0A3B1DD64_9ZZZZ</name>
<dbReference type="AlphaFoldDB" id="A0A3B1DD64"/>
<dbReference type="Gene3D" id="3.40.1260.10">
    <property type="entry name" value="DsrEFH-like"/>
    <property type="match status" value="1"/>
</dbReference>
<reference evidence="1" key="1">
    <citation type="submission" date="2018-06" db="EMBL/GenBank/DDBJ databases">
        <authorList>
            <person name="Zhirakovskaya E."/>
        </authorList>
    </citation>
    <scope>NUCLEOTIDE SEQUENCE</scope>
</reference>
<keyword evidence="1" id="KW-0560">Oxidoreductase</keyword>
<dbReference type="PANTHER" id="PTHR34655:SF2">
    <property type="entry name" value="PEROXIREDOXIN FAMILY PROTEIN"/>
    <property type="match status" value="1"/>
</dbReference>
<dbReference type="GO" id="GO:0016491">
    <property type="term" value="F:oxidoreductase activity"/>
    <property type="evidence" value="ECO:0007669"/>
    <property type="project" value="UniProtKB-KW"/>
</dbReference>
<gene>
    <name evidence="1" type="ORF">MNBD_NITROSPIRAE03-620</name>
</gene>
<dbReference type="Pfam" id="PF13686">
    <property type="entry name" value="DrsE_2"/>
    <property type="match status" value="1"/>
</dbReference>
<dbReference type="EMBL" id="UOGI01000392">
    <property type="protein sequence ID" value="VAX34783.1"/>
    <property type="molecule type" value="Genomic_DNA"/>
</dbReference>
<dbReference type="PANTHER" id="PTHR34655">
    <property type="entry name" value="CONSERVED WITHIN P. AEROPHILUM"/>
    <property type="match status" value="1"/>
</dbReference>
<dbReference type="EC" id="1.6.99.3" evidence="1"/>
<accession>A0A3B1DD64</accession>